<dbReference type="AlphaFoldDB" id="W9XBW3"/>
<keyword evidence="9" id="KW-1185">Reference proteome</keyword>
<keyword evidence="2 6" id="KW-0812">Transmembrane</keyword>
<protein>
    <recommendedName>
        <fullName evidence="7">Major facilitator superfamily (MFS) profile domain-containing protein</fullName>
    </recommendedName>
</protein>
<dbReference type="GeneID" id="19173207"/>
<dbReference type="OrthoDB" id="433512at2759"/>
<dbReference type="InterPro" id="IPR005828">
    <property type="entry name" value="MFS_sugar_transport-like"/>
</dbReference>
<sequence length="463" mass="49804">MLGYLYFEDEKNHIPTVSADLIKGSLAIGMIVGQLGFGLFGDALGRHRIYGKELLITILGTMLVILMPWKGLSHGGTIAWMACFRALTGFGIGGDYPMTSALSAEGNSFGSRAKLVLLVFANIGLGAMSAGITYVVLLAAFKSSIEKDIYHLQWVWRLLFGIGLVPLIFTVYFRMTMPESKPYQKYVAQETSLKADGKRGVKQQFQDFREYFSQWKHAKVLFAVSMSWFLYDIAYYGVNLNQSIILSKIGYGTASTPWGTLWNTAVGNVIVSSAGYLPGFYIGVFLPDVVGRVRLQFWASLVVAILYAIWAGVSKQAGTGGLITLFTLSQLVLNLGPNVTTFLLPVEVFPTRVRGTAHGIAAASGKAGAVVTSFAFGSLTDAIGLQGVLGFLAGVMALVSLVTLLIPETKGRSLDEIERGTIYIRAGREDEVSQSIPSTTGGSTPVLDAKTGTSQVSVGAVHD</sequence>
<evidence type="ECO:0000256" key="3">
    <source>
        <dbReference type="ARBA" id="ARBA00022989"/>
    </source>
</evidence>
<feature type="transmembrane region" description="Helical" evidence="6">
    <location>
        <begin position="265"/>
        <end position="286"/>
    </location>
</feature>
<feature type="domain" description="Major facilitator superfamily (MFS) profile" evidence="7">
    <location>
        <begin position="1"/>
        <end position="411"/>
    </location>
</feature>
<feature type="transmembrane region" description="Helical" evidence="6">
    <location>
        <begin position="383"/>
        <end position="406"/>
    </location>
</feature>
<dbReference type="GO" id="GO:0022857">
    <property type="term" value="F:transmembrane transporter activity"/>
    <property type="evidence" value="ECO:0007669"/>
    <property type="project" value="InterPro"/>
</dbReference>
<dbReference type="InterPro" id="IPR036259">
    <property type="entry name" value="MFS_trans_sf"/>
</dbReference>
<feature type="region of interest" description="Disordered" evidence="5">
    <location>
        <begin position="433"/>
        <end position="463"/>
    </location>
</feature>
<dbReference type="InterPro" id="IPR005829">
    <property type="entry name" value="Sugar_transporter_CS"/>
</dbReference>
<evidence type="ECO:0000256" key="4">
    <source>
        <dbReference type="ARBA" id="ARBA00023136"/>
    </source>
</evidence>
<dbReference type="RefSeq" id="XP_007737407.1">
    <property type="nucleotide sequence ID" value="XM_007739217.1"/>
</dbReference>
<evidence type="ECO:0000313" key="9">
    <source>
        <dbReference type="Proteomes" id="UP000019478"/>
    </source>
</evidence>
<comment type="subcellular location">
    <subcellularLocation>
        <location evidence="1">Membrane</location>
        <topology evidence="1">Multi-pass membrane protein</topology>
    </subcellularLocation>
</comment>
<dbReference type="HOGENOM" id="CLU_001265_46_14_1"/>
<name>W9XBW3_9EURO</name>
<dbReference type="PROSITE" id="PS50850">
    <property type="entry name" value="MFS"/>
    <property type="match status" value="1"/>
</dbReference>
<evidence type="ECO:0000259" key="7">
    <source>
        <dbReference type="PROSITE" id="PS50850"/>
    </source>
</evidence>
<gene>
    <name evidence="8" type="ORF">A1O3_09121</name>
</gene>
<dbReference type="EMBL" id="AMGY01000009">
    <property type="protein sequence ID" value="EXJ77962.1"/>
    <property type="molecule type" value="Genomic_DNA"/>
</dbReference>
<feature type="transmembrane region" description="Helical" evidence="6">
    <location>
        <begin position="293"/>
        <end position="310"/>
    </location>
</feature>
<evidence type="ECO:0000313" key="8">
    <source>
        <dbReference type="EMBL" id="EXJ77962.1"/>
    </source>
</evidence>
<reference evidence="8 9" key="1">
    <citation type="submission" date="2013-03" db="EMBL/GenBank/DDBJ databases">
        <title>The Genome Sequence of Capronia epimyces CBS 606.96.</title>
        <authorList>
            <consortium name="The Broad Institute Genomics Platform"/>
            <person name="Cuomo C."/>
            <person name="de Hoog S."/>
            <person name="Gorbushina A."/>
            <person name="Walker B."/>
            <person name="Young S.K."/>
            <person name="Zeng Q."/>
            <person name="Gargeya S."/>
            <person name="Fitzgerald M."/>
            <person name="Haas B."/>
            <person name="Abouelleil A."/>
            <person name="Allen A.W."/>
            <person name="Alvarado L."/>
            <person name="Arachchi H.M."/>
            <person name="Berlin A.M."/>
            <person name="Chapman S.B."/>
            <person name="Gainer-Dewar J."/>
            <person name="Goldberg J."/>
            <person name="Griggs A."/>
            <person name="Gujja S."/>
            <person name="Hansen M."/>
            <person name="Howarth C."/>
            <person name="Imamovic A."/>
            <person name="Ireland A."/>
            <person name="Larimer J."/>
            <person name="McCowan C."/>
            <person name="Murphy C."/>
            <person name="Pearson M."/>
            <person name="Poon T.W."/>
            <person name="Priest M."/>
            <person name="Roberts A."/>
            <person name="Saif S."/>
            <person name="Shea T."/>
            <person name="Sisk P."/>
            <person name="Sykes S."/>
            <person name="Wortman J."/>
            <person name="Nusbaum C."/>
            <person name="Birren B."/>
        </authorList>
    </citation>
    <scope>NUCLEOTIDE SEQUENCE [LARGE SCALE GENOMIC DNA]</scope>
    <source>
        <strain evidence="8 9">CBS 606.96</strain>
    </source>
</reference>
<keyword evidence="3 6" id="KW-1133">Transmembrane helix</keyword>
<feature type="transmembrane region" description="Helical" evidence="6">
    <location>
        <begin position="21"/>
        <end position="41"/>
    </location>
</feature>
<dbReference type="Pfam" id="PF00083">
    <property type="entry name" value="Sugar_tr"/>
    <property type="match status" value="1"/>
</dbReference>
<feature type="transmembrane region" description="Helical" evidence="6">
    <location>
        <begin position="115"/>
        <end position="142"/>
    </location>
</feature>
<feature type="transmembrane region" description="Helical" evidence="6">
    <location>
        <begin position="220"/>
        <end position="238"/>
    </location>
</feature>
<dbReference type="PANTHER" id="PTHR24064">
    <property type="entry name" value="SOLUTE CARRIER FAMILY 22 MEMBER"/>
    <property type="match status" value="1"/>
</dbReference>
<evidence type="ECO:0000256" key="5">
    <source>
        <dbReference type="SAM" id="MobiDB-lite"/>
    </source>
</evidence>
<feature type="compositionally biased region" description="Polar residues" evidence="5">
    <location>
        <begin position="433"/>
        <end position="443"/>
    </location>
</feature>
<dbReference type="InterPro" id="IPR020846">
    <property type="entry name" value="MFS_dom"/>
</dbReference>
<evidence type="ECO:0000256" key="1">
    <source>
        <dbReference type="ARBA" id="ARBA00004141"/>
    </source>
</evidence>
<keyword evidence="4 6" id="KW-0472">Membrane</keyword>
<dbReference type="SUPFAM" id="SSF103473">
    <property type="entry name" value="MFS general substrate transporter"/>
    <property type="match status" value="1"/>
</dbReference>
<organism evidence="8 9">
    <name type="scientific">Capronia epimyces CBS 606.96</name>
    <dbReference type="NCBI Taxonomy" id="1182542"/>
    <lineage>
        <taxon>Eukaryota</taxon>
        <taxon>Fungi</taxon>
        <taxon>Dikarya</taxon>
        <taxon>Ascomycota</taxon>
        <taxon>Pezizomycotina</taxon>
        <taxon>Eurotiomycetes</taxon>
        <taxon>Chaetothyriomycetidae</taxon>
        <taxon>Chaetothyriales</taxon>
        <taxon>Herpotrichiellaceae</taxon>
        <taxon>Capronia</taxon>
    </lineage>
</organism>
<feature type="transmembrane region" description="Helical" evidence="6">
    <location>
        <begin position="322"/>
        <end position="344"/>
    </location>
</feature>
<feature type="transmembrane region" description="Helical" evidence="6">
    <location>
        <begin position="53"/>
        <end position="71"/>
    </location>
</feature>
<dbReference type="PROSITE" id="PS00217">
    <property type="entry name" value="SUGAR_TRANSPORT_2"/>
    <property type="match status" value="1"/>
</dbReference>
<proteinExistence type="predicted"/>
<evidence type="ECO:0000256" key="6">
    <source>
        <dbReference type="SAM" id="Phobius"/>
    </source>
</evidence>
<dbReference type="Gene3D" id="1.20.1250.20">
    <property type="entry name" value="MFS general substrate transporter like domains"/>
    <property type="match status" value="1"/>
</dbReference>
<comment type="caution">
    <text evidence="8">The sequence shown here is derived from an EMBL/GenBank/DDBJ whole genome shotgun (WGS) entry which is preliminary data.</text>
</comment>
<evidence type="ECO:0000256" key="2">
    <source>
        <dbReference type="ARBA" id="ARBA00022692"/>
    </source>
</evidence>
<dbReference type="Proteomes" id="UP000019478">
    <property type="component" value="Unassembled WGS sequence"/>
</dbReference>
<dbReference type="STRING" id="1182542.W9XBW3"/>
<accession>W9XBW3</accession>
<feature type="transmembrane region" description="Helical" evidence="6">
    <location>
        <begin position="154"/>
        <end position="173"/>
    </location>
</feature>
<dbReference type="GO" id="GO:0016020">
    <property type="term" value="C:membrane"/>
    <property type="evidence" value="ECO:0007669"/>
    <property type="project" value="UniProtKB-SubCell"/>
</dbReference>
<dbReference type="eggNOG" id="KOG0252">
    <property type="taxonomic scope" value="Eukaryota"/>
</dbReference>